<dbReference type="InterPro" id="IPR002941">
    <property type="entry name" value="DNA_methylase_N4/N6"/>
</dbReference>
<organism evidence="4">
    <name type="scientific">marine sediment metagenome</name>
    <dbReference type="NCBI Taxonomy" id="412755"/>
    <lineage>
        <taxon>unclassified sequences</taxon>
        <taxon>metagenomes</taxon>
        <taxon>ecological metagenomes</taxon>
    </lineage>
</organism>
<dbReference type="GO" id="GO:0032259">
    <property type="term" value="P:methylation"/>
    <property type="evidence" value="ECO:0007669"/>
    <property type="project" value="UniProtKB-KW"/>
</dbReference>
<evidence type="ECO:0000256" key="2">
    <source>
        <dbReference type="ARBA" id="ARBA00022679"/>
    </source>
</evidence>
<dbReference type="GO" id="GO:0008170">
    <property type="term" value="F:N-methyltransferase activity"/>
    <property type="evidence" value="ECO:0007669"/>
    <property type="project" value="InterPro"/>
</dbReference>
<dbReference type="Gene3D" id="3.40.50.150">
    <property type="entry name" value="Vaccinia Virus protein VP39"/>
    <property type="match status" value="1"/>
</dbReference>
<comment type="caution">
    <text evidence="4">The sequence shown here is derived from an EMBL/GenBank/DDBJ whole genome shotgun (WGS) entry which is preliminary data.</text>
</comment>
<dbReference type="SUPFAM" id="SSF53335">
    <property type="entry name" value="S-adenosyl-L-methionine-dependent methyltransferases"/>
    <property type="match status" value="1"/>
</dbReference>
<keyword evidence="1" id="KW-0489">Methyltransferase</keyword>
<dbReference type="GO" id="GO:0003677">
    <property type="term" value="F:DNA binding"/>
    <property type="evidence" value="ECO:0007669"/>
    <property type="project" value="InterPro"/>
</dbReference>
<evidence type="ECO:0000313" key="4">
    <source>
        <dbReference type="EMBL" id="KKL85915.1"/>
    </source>
</evidence>
<dbReference type="InterPro" id="IPR029063">
    <property type="entry name" value="SAM-dependent_MTases_sf"/>
</dbReference>
<name>A0A0F9HW56_9ZZZZ</name>
<reference evidence="4" key="1">
    <citation type="journal article" date="2015" name="Nature">
        <title>Complex archaea that bridge the gap between prokaryotes and eukaryotes.</title>
        <authorList>
            <person name="Spang A."/>
            <person name="Saw J.H."/>
            <person name="Jorgensen S.L."/>
            <person name="Zaremba-Niedzwiedzka K."/>
            <person name="Martijn J."/>
            <person name="Lind A.E."/>
            <person name="van Eijk R."/>
            <person name="Schleper C."/>
            <person name="Guy L."/>
            <person name="Ettema T.J."/>
        </authorList>
    </citation>
    <scope>NUCLEOTIDE SEQUENCE</scope>
</reference>
<evidence type="ECO:0000259" key="3">
    <source>
        <dbReference type="Pfam" id="PF01555"/>
    </source>
</evidence>
<feature type="domain" description="DNA methylase N-4/N-6" evidence="3">
    <location>
        <begin position="33"/>
        <end position="178"/>
    </location>
</feature>
<protein>
    <recommendedName>
        <fullName evidence="3">DNA methylase N-4/N-6 domain-containing protein</fullName>
    </recommendedName>
</protein>
<gene>
    <name evidence="4" type="ORF">LCGC14_1949930</name>
</gene>
<dbReference type="Pfam" id="PF01555">
    <property type="entry name" value="N6_N4_Mtase"/>
    <property type="match status" value="1"/>
</dbReference>
<keyword evidence="2" id="KW-0808">Transferase</keyword>
<evidence type="ECO:0000256" key="1">
    <source>
        <dbReference type="ARBA" id="ARBA00022603"/>
    </source>
</evidence>
<dbReference type="AlphaFoldDB" id="A0A0F9HW56"/>
<accession>A0A0F9HW56</accession>
<dbReference type="EMBL" id="LAZR01021267">
    <property type="protein sequence ID" value="KKL85915.1"/>
    <property type="molecule type" value="Genomic_DNA"/>
</dbReference>
<proteinExistence type="predicted"/>
<sequence length="181" mass="21583">MIGDKTMKNGFKLKLIRGRFEDITAKSLDRPKLTILDPPYNIDQNYHDYQDKIPDEEYEKKLEQWIKIACDITDGPVFLIIGEKWIGSTEAIIQRNQIPLIRRIVWFYTFGQNQKKSYASCFTPIYWLNNPTIYPKEIYIPSARQEKYGDTRANENGKMPPNVWEYPRICGTFKERRKFRF</sequence>